<dbReference type="Pfam" id="PF16242">
    <property type="entry name" value="Pyrid_ox_like"/>
    <property type="match status" value="1"/>
</dbReference>
<dbReference type="InterPro" id="IPR038725">
    <property type="entry name" value="YdaG_split_barrel_FMN-bd"/>
</dbReference>
<dbReference type="InterPro" id="IPR012349">
    <property type="entry name" value="Split_barrel_FMN-bd"/>
</dbReference>
<dbReference type="AlphaFoldDB" id="A0A1M5BPG8"/>
<organism evidence="2 3">
    <name type="scientific">Cnuella takakiae</name>
    <dbReference type="NCBI Taxonomy" id="1302690"/>
    <lineage>
        <taxon>Bacteria</taxon>
        <taxon>Pseudomonadati</taxon>
        <taxon>Bacteroidota</taxon>
        <taxon>Chitinophagia</taxon>
        <taxon>Chitinophagales</taxon>
        <taxon>Chitinophagaceae</taxon>
        <taxon>Cnuella</taxon>
    </lineage>
</organism>
<name>A0A1M5BPG8_9BACT</name>
<sequence>MEKNLQQDEALQKFKKIVEEVRICMFITNVRGGEGHEHTRPMANVAVDEDGTLWFYTDIRSIKVEEVATDREVHLTFAHPGKESYLDLWGTGSIVTDRATIKEKWSPVVKAYFPNGADDPNLALLKVRPSDVYYWESETGKMMQFIKQAAAAVTKNPAVAKSAEGKLDI</sequence>
<evidence type="ECO:0000259" key="1">
    <source>
        <dbReference type="Pfam" id="PF16242"/>
    </source>
</evidence>
<gene>
    <name evidence="2" type="ORF">SAMN05444008_10822</name>
</gene>
<dbReference type="SUPFAM" id="SSF50475">
    <property type="entry name" value="FMN-binding split barrel"/>
    <property type="match status" value="1"/>
</dbReference>
<evidence type="ECO:0000313" key="3">
    <source>
        <dbReference type="Proteomes" id="UP000184368"/>
    </source>
</evidence>
<proteinExistence type="predicted"/>
<dbReference type="STRING" id="1302690.BUE76_17375"/>
<protein>
    <submittedName>
        <fullName evidence="2">General stress protein 26</fullName>
    </submittedName>
</protein>
<dbReference type="InterPro" id="IPR052917">
    <property type="entry name" value="Stress-Dev_Protein"/>
</dbReference>
<dbReference type="OrthoDB" id="1432662at2"/>
<accession>A0A1M5BPG8</accession>
<keyword evidence="3" id="KW-1185">Reference proteome</keyword>
<dbReference type="RefSeq" id="WP_073043592.1">
    <property type="nucleotide sequence ID" value="NZ_FQUO01000008.1"/>
</dbReference>
<dbReference type="EMBL" id="FQUO01000008">
    <property type="protein sequence ID" value="SHF44122.1"/>
    <property type="molecule type" value="Genomic_DNA"/>
</dbReference>
<dbReference type="PANTHER" id="PTHR34818">
    <property type="entry name" value="PROTEIN BLI-3"/>
    <property type="match status" value="1"/>
</dbReference>
<evidence type="ECO:0000313" key="2">
    <source>
        <dbReference type="EMBL" id="SHF44122.1"/>
    </source>
</evidence>
<dbReference type="PANTHER" id="PTHR34818:SF1">
    <property type="entry name" value="PROTEIN BLI-3"/>
    <property type="match status" value="1"/>
</dbReference>
<dbReference type="Proteomes" id="UP000184368">
    <property type="component" value="Unassembled WGS sequence"/>
</dbReference>
<dbReference type="Gene3D" id="2.30.110.10">
    <property type="entry name" value="Electron Transport, Fmn-binding Protein, Chain A"/>
    <property type="match status" value="1"/>
</dbReference>
<feature type="domain" description="General stress protein FMN-binding split barrel" evidence="1">
    <location>
        <begin position="9"/>
        <end position="156"/>
    </location>
</feature>
<reference evidence="2 3" key="1">
    <citation type="submission" date="2016-11" db="EMBL/GenBank/DDBJ databases">
        <authorList>
            <person name="Jaros S."/>
            <person name="Januszkiewicz K."/>
            <person name="Wedrychowicz H."/>
        </authorList>
    </citation>
    <scope>NUCLEOTIDE SEQUENCE [LARGE SCALE GENOMIC DNA]</scope>
    <source>
        <strain evidence="2 3">DSM 26897</strain>
    </source>
</reference>